<evidence type="ECO:0000313" key="3">
    <source>
        <dbReference type="Proteomes" id="UP000265140"/>
    </source>
</evidence>
<sequence>MGGTRDPFPFPKPENDYTLSGRKQCQKQTFDKPTHLAQNEKPWSRLNDLATLASIRRNVLYHDPQAPNDSLDFHLKSTYDHHKEFLRSKNETLYQMETVTDDHGRTLKNRGQNEATVCEKDPSVKVWMSSQKSSIYSIEGTIESHHNASTNRGYSRKHDGGFYST</sequence>
<evidence type="ECO:0000256" key="1">
    <source>
        <dbReference type="SAM" id="MobiDB-lite"/>
    </source>
</evidence>
<feature type="compositionally biased region" description="Basic and acidic residues" evidence="1">
    <location>
        <begin position="156"/>
        <end position="165"/>
    </location>
</feature>
<accession>A0AAY5KR79</accession>
<keyword evidence="3" id="KW-1185">Reference proteome</keyword>
<feature type="region of interest" description="Disordered" evidence="1">
    <location>
        <begin position="143"/>
        <end position="165"/>
    </location>
</feature>
<protein>
    <submittedName>
        <fullName evidence="2">Uncharacterized protein</fullName>
    </submittedName>
</protein>
<dbReference type="Proteomes" id="UP000265140">
    <property type="component" value="Chromosome 12"/>
</dbReference>
<reference evidence="2" key="3">
    <citation type="submission" date="2025-09" db="UniProtKB">
        <authorList>
            <consortium name="Ensembl"/>
        </authorList>
    </citation>
    <scope>IDENTIFICATION</scope>
</reference>
<dbReference type="CTD" id="127003"/>
<dbReference type="Pfam" id="PF12494">
    <property type="entry name" value="DUF3695"/>
    <property type="match status" value="1"/>
</dbReference>
<evidence type="ECO:0000313" key="2">
    <source>
        <dbReference type="Ensembl" id="ENSELUP00000088997.1"/>
    </source>
</evidence>
<organism evidence="2 3">
    <name type="scientific">Esox lucius</name>
    <name type="common">Northern pike</name>
    <dbReference type="NCBI Taxonomy" id="8010"/>
    <lineage>
        <taxon>Eukaryota</taxon>
        <taxon>Metazoa</taxon>
        <taxon>Chordata</taxon>
        <taxon>Craniata</taxon>
        <taxon>Vertebrata</taxon>
        <taxon>Euteleostomi</taxon>
        <taxon>Actinopterygii</taxon>
        <taxon>Neopterygii</taxon>
        <taxon>Teleostei</taxon>
        <taxon>Protacanthopterygii</taxon>
        <taxon>Esociformes</taxon>
        <taxon>Esocidae</taxon>
        <taxon>Esox</taxon>
    </lineage>
</organism>
<name>A0AAY5KR79_ESOLU</name>
<proteinExistence type="predicted"/>
<dbReference type="GeneID" id="105023854"/>
<reference evidence="2 3" key="1">
    <citation type="submission" date="2020-02" db="EMBL/GenBank/DDBJ databases">
        <title>Esox lucius (northern pike) genome, fEsoLuc1, primary haplotype.</title>
        <authorList>
            <person name="Myers G."/>
            <person name="Karagic N."/>
            <person name="Meyer A."/>
            <person name="Pippel M."/>
            <person name="Reichard M."/>
            <person name="Winkler S."/>
            <person name="Tracey A."/>
            <person name="Sims Y."/>
            <person name="Howe K."/>
            <person name="Rhie A."/>
            <person name="Formenti G."/>
            <person name="Durbin R."/>
            <person name="Fedrigo O."/>
            <person name="Jarvis E.D."/>
        </authorList>
    </citation>
    <scope>NUCLEOTIDE SEQUENCE [LARGE SCALE GENOMIC DNA]</scope>
</reference>
<feature type="compositionally biased region" description="Polar residues" evidence="1">
    <location>
        <begin position="17"/>
        <end position="28"/>
    </location>
</feature>
<feature type="region of interest" description="Disordered" evidence="1">
    <location>
        <begin position="1"/>
        <end position="41"/>
    </location>
</feature>
<dbReference type="Ensembl" id="ENSELUT00000091639.1">
    <property type="protein sequence ID" value="ENSELUP00000088997.1"/>
    <property type="gene ID" value="ENSELUG00000037897.1"/>
</dbReference>
<dbReference type="RefSeq" id="XP_010891662.2">
    <property type="nucleotide sequence ID" value="XM_010893360.3"/>
</dbReference>
<reference evidence="2" key="2">
    <citation type="submission" date="2025-08" db="UniProtKB">
        <authorList>
            <consortium name="Ensembl"/>
        </authorList>
    </citation>
    <scope>IDENTIFICATION</scope>
</reference>
<dbReference type="AlphaFoldDB" id="A0AAY5KR79"/>
<dbReference type="InterPro" id="IPR022179">
    <property type="entry name" value="CFAP276"/>
</dbReference>
<dbReference type="GeneTree" id="ENSGT01030000234625"/>